<keyword evidence="2" id="KW-1185">Reference proteome</keyword>
<reference evidence="1 2" key="1">
    <citation type="submission" date="2021-03" db="EMBL/GenBank/DDBJ databases">
        <title>Genomic Encyclopedia of Type Strains, Phase III (KMG-III): the genomes of soil and plant-associated and newly described type strains.</title>
        <authorList>
            <person name="Whitman W."/>
        </authorList>
    </citation>
    <scope>NUCLEOTIDE SEQUENCE [LARGE SCALE GENOMIC DNA]</scope>
    <source>
        <strain evidence="1 2">IMMIB AFH-6</strain>
    </source>
</reference>
<accession>A0ABS4SEB6</accession>
<evidence type="ECO:0000313" key="1">
    <source>
        <dbReference type="EMBL" id="MBP2290919.1"/>
    </source>
</evidence>
<sequence>MFEPSEIGRITPDEQADALRTLIAVFATSVVRLGERRPRNAVSAEIIDILDEVPSDQAEAVAQLFTMMALRLRRKGRPRRTTFRLTLETALLARSYVGEPAPSNETSYLSSDRPGLRAIDLACSELLERMAGVPDAEQRAWLTAQVIATGLIDADRRHTLGGTDRDLGDMAVAEFLLRSAAQYLAATAVRSPPSAPPPPEDRKD</sequence>
<evidence type="ECO:0000313" key="2">
    <source>
        <dbReference type="Proteomes" id="UP000781958"/>
    </source>
</evidence>
<dbReference type="EMBL" id="JAGINP010000002">
    <property type="protein sequence ID" value="MBP2290919.1"/>
    <property type="molecule type" value="Genomic_DNA"/>
</dbReference>
<name>A0ABS4SEB6_9PROT</name>
<protein>
    <submittedName>
        <fullName evidence="1">Uncharacterized protein</fullName>
    </submittedName>
</protein>
<organism evidence="1 2">
    <name type="scientific">Azospirillum rugosum</name>
    <dbReference type="NCBI Taxonomy" id="416170"/>
    <lineage>
        <taxon>Bacteria</taxon>
        <taxon>Pseudomonadati</taxon>
        <taxon>Pseudomonadota</taxon>
        <taxon>Alphaproteobacteria</taxon>
        <taxon>Rhodospirillales</taxon>
        <taxon>Azospirillaceae</taxon>
        <taxon>Azospirillum</taxon>
    </lineage>
</organism>
<comment type="caution">
    <text evidence="1">The sequence shown here is derived from an EMBL/GenBank/DDBJ whole genome shotgun (WGS) entry which is preliminary data.</text>
</comment>
<proteinExistence type="predicted"/>
<dbReference type="RefSeq" id="WP_209763932.1">
    <property type="nucleotide sequence ID" value="NZ_JAGINP010000002.1"/>
</dbReference>
<gene>
    <name evidence="1" type="ORF">J2851_000661</name>
</gene>
<dbReference type="Proteomes" id="UP000781958">
    <property type="component" value="Unassembled WGS sequence"/>
</dbReference>